<dbReference type="PANTHER" id="PTHR43194">
    <property type="entry name" value="HYDROLASE ALPHA/BETA FOLD FAMILY"/>
    <property type="match status" value="1"/>
</dbReference>
<protein>
    <submittedName>
        <fullName evidence="2">Alpha/beta fold hydrolase</fullName>
    </submittedName>
</protein>
<keyword evidence="3" id="KW-1185">Reference proteome</keyword>
<feature type="domain" description="AB hydrolase-1" evidence="1">
    <location>
        <begin position="11"/>
        <end position="95"/>
    </location>
</feature>
<evidence type="ECO:0000313" key="2">
    <source>
        <dbReference type="EMBL" id="MBH5322359.1"/>
    </source>
</evidence>
<comment type="caution">
    <text evidence="2">The sequence shown here is derived from an EMBL/GenBank/DDBJ whole genome shotgun (WGS) entry which is preliminary data.</text>
</comment>
<proteinExistence type="predicted"/>
<dbReference type="PANTHER" id="PTHR43194:SF2">
    <property type="entry name" value="PEROXISOMAL MEMBRANE PROTEIN LPX1"/>
    <property type="match status" value="1"/>
</dbReference>
<gene>
    <name evidence="2" type="ORF">I5L03_07145</name>
</gene>
<evidence type="ECO:0000313" key="3">
    <source>
        <dbReference type="Proteomes" id="UP000602442"/>
    </source>
</evidence>
<dbReference type="Gene3D" id="3.40.50.1820">
    <property type="entry name" value="alpha/beta hydrolase"/>
    <property type="match status" value="1"/>
</dbReference>
<dbReference type="GO" id="GO:0016787">
    <property type="term" value="F:hydrolase activity"/>
    <property type="evidence" value="ECO:0007669"/>
    <property type="project" value="UniProtKB-KW"/>
</dbReference>
<evidence type="ECO:0000259" key="1">
    <source>
        <dbReference type="Pfam" id="PF00561"/>
    </source>
</evidence>
<dbReference type="InterPro" id="IPR029058">
    <property type="entry name" value="AB_hydrolase_fold"/>
</dbReference>
<organism evidence="2 3">
    <name type="scientific">Aurantiacibacter sediminis</name>
    <dbReference type="NCBI Taxonomy" id="2793064"/>
    <lineage>
        <taxon>Bacteria</taxon>
        <taxon>Pseudomonadati</taxon>
        <taxon>Pseudomonadota</taxon>
        <taxon>Alphaproteobacteria</taxon>
        <taxon>Sphingomonadales</taxon>
        <taxon>Erythrobacteraceae</taxon>
        <taxon>Aurantiacibacter</taxon>
    </lineage>
</organism>
<dbReference type="InterPro" id="IPR000073">
    <property type="entry name" value="AB_hydrolase_1"/>
</dbReference>
<sequence>MAVHRLGEGRPVLLLHGLFSDANVNWIKYGHAAHLAEQGFEAIMPDWRVHGHSDAPQDPSAYPSGVLVKDAFSVVDQLGLEDYDLVGFSLGSRTAISAVIAGLRPRKLIVTGMGLEGLTNWQKRTAFFIDMIDHFDEIKHGDPRFIAKSFMKTQGIDPAAARHLLVNGVDNIEVSELATITMPTLVLIGEDDRDNGSPERLADALPDAKVRTIPGTHMSCVLKSELGEEIARFLLEE</sequence>
<accession>A0ABS0N323</accession>
<name>A0ABS0N323_9SPHN</name>
<keyword evidence="2" id="KW-0378">Hydrolase</keyword>
<dbReference type="EMBL" id="JAEANY010000002">
    <property type="protein sequence ID" value="MBH5322359.1"/>
    <property type="molecule type" value="Genomic_DNA"/>
</dbReference>
<dbReference type="SUPFAM" id="SSF53474">
    <property type="entry name" value="alpha/beta-Hydrolases"/>
    <property type="match status" value="1"/>
</dbReference>
<dbReference type="InterPro" id="IPR050228">
    <property type="entry name" value="Carboxylesterase_BioH"/>
</dbReference>
<reference evidence="2 3" key="1">
    <citation type="submission" date="2020-11" db="EMBL/GenBank/DDBJ databases">
        <title>Erythrobacter sediminis sp. nov., a marine bacterium from a tidal flat of Garorim Bay.</title>
        <authorList>
            <person name="Kim D."/>
            <person name="Yoo Y."/>
            <person name="Kim J.-J."/>
        </authorList>
    </citation>
    <scope>NUCLEOTIDE SEQUENCE [LARGE SCALE GENOMIC DNA]</scope>
    <source>
        <strain evidence="2 3">JGD-13</strain>
    </source>
</reference>
<dbReference type="Proteomes" id="UP000602442">
    <property type="component" value="Unassembled WGS sequence"/>
</dbReference>
<dbReference type="Pfam" id="PF00561">
    <property type="entry name" value="Abhydrolase_1"/>
    <property type="match status" value="1"/>
</dbReference>